<gene>
    <name evidence="8" type="ORF">CP49_32295</name>
</gene>
<evidence type="ECO:0000313" key="9">
    <source>
        <dbReference type="Proteomes" id="UP000051913"/>
    </source>
</evidence>
<feature type="transmembrane region" description="Helical" evidence="6">
    <location>
        <begin position="221"/>
        <end position="240"/>
    </location>
</feature>
<feature type="domain" description="EamA" evidence="7">
    <location>
        <begin position="14"/>
        <end position="145"/>
    </location>
</feature>
<comment type="caution">
    <text evidence="8">The sequence shown here is derived from an EMBL/GenBank/DDBJ whole genome shotgun (WGS) entry which is preliminary data.</text>
</comment>
<evidence type="ECO:0000256" key="3">
    <source>
        <dbReference type="ARBA" id="ARBA00022692"/>
    </source>
</evidence>
<evidence type="ECO:0000259" key="7">
    <source>
        <dbReference type="Pfam" id="PF00892"/>
    </source>
</evidence>
<keyword evidence="9" id="KW-1185">Reference proteome</keyword>
<sequence length="310" mass="33357">MCSMADRLSTRNAAVLLATVVLAWGTNWPVTKMIVHDMPPLWATALRCMIAAATLAPLLWAQGQFIIPRRGDLPVVFCTSILHLVAFSALVAAGLQFVPAGRAIVLGYTTPLWVAIGAAMFLSEPITRQRAVGIGCGLAGLAVIFNPQTLNWGDRNALFGSGLILLAAFCWAGNIVYVRAHKWISTPFQLVFWQVLLAAALLSTIAWITEGAPRIVWTNRLAALLLYSGIVCTAFANWAMTMVNRSLPAVTTSLWLLATPLLGIISATVMLNEPLEPSLFLAMTLIIGGIALGTVTGGWRQWTVRVKPAP</sequence>
<evidence type="ECO:0000256" key="6">
    <source>
        <dbReference type="SAM" id="Phobius"/>
    </source>
</evidence>
<proteinExistence type="predicted"/>
<evidence type="ECO:0000256" key="1">
    <source>
        <dbReference type="ARBA" id="ARBA00004651"/>
    </source>
</evidence>
<protein>
    <submittedName>
        <fullName evidence="8">Transporter</fullName>
    </submittedName>
</protein>
<dbReference type="Pfam" id="PF00892">
    <property type="entry name" value="EamA"/>
    <property type="match status" value="2"/>
</dbReference>
<feature type="transmembrane region" description="Helical" evidence="6">
    <location>
        <begin position="190"/>
        <end position="209"/>
    </location>
</feature>
<dbReference type="STRING" id="1518501.CQ10_11955"/>
<dbReference type="GO" id="GO:0005886">
    <property type="term" value="C:plasma membrane"/>
    <property type="evidence" value="ECO:0007669"/>
    <property type="project" value="UniProtKB-SubCell"/>
</dbReference>
<keyword evidence="3 6" id="KW-0812">Transmembrane</keyword>
<dbReference type="OrthoDB" id="7850605at2"/>
<feature type="transmembrane region" description="Helical" evidence="6">
    <location>
        <begin position="103"/>
        <end position="122"/>
    </location>
</feature>
<dbReference type="AlphaFoldDB" id="A0A0R3LS32"/>
<feature type="transmembrane region" description="Helical" evidence="6">
    <location>
        <begin position="129"/>
        <end position="145"/>
    </location>
</feature>
<keyword evidence="5 6" id="KW-0472">Membrane</keyword>
<comment type="subcellular location">
    <subcellularLocation>
        <location evidence="1">Cell membrane</location>
        <topology evidence="1">Multi-pass membrane protein</topology>
    </subcellularLocation>
</comment>
<reference evidence="8 9" key="1">
    <citation type="submission" date="2014-03" db="EMBL/GenBank/DDBJ databases">
        <title>Bradyrhizobium valentinum sp. nov., isolated from effective nodules of Lupinus mariae-josephae, a lupine endemic of basic-lime soils in Eastern Spain.</title>
        <authorList>
            <person name="Duran D."/>
            <person name="Rey L."/>
            <person name="Navarro A."/>
            <person name="Busquets A."/>
            <person name="Imperial J."/>
            <person name="Ruiz-Argueso T."/>
        </authorList>
    </citation>
    <scope>NUCLEOTIDE SEQUENCE [LARGE SCALE GENOMIC DNA]</scope>
    <source>
        <strain evidence="8 9">LmjM3</strain>
    </source>
</reference>
<organism evidence="8 9">
    <name type="scientific">Bradyrhizobium valentinum</name>
    <dbReference type="NCBI Taxonomy" id="1518501"/>
    <lineage>
        <taxon>Bacteria</taxon>
        <taxon>Pseudomonadati</taxon>
        <taxon>Pseudomonadota</taxon>
        <taxon>Alphaproteobacteria</taxon>
        <taxon>Hyphomicrobiales</taxon>
        <taxon>Nitrobacteraceae</taxon>
        <taxon>Bradyrhizobium</taxon>
    </lineage>
</organism>
<evidence type="ECO:0000256" key="4">
    <source>
        <dbReference type="ARBA" id="ARBA00022989"/>
    </source>
</evidence>
<feature type="transmembrane region" description="Helical" evidence="6">
    <location>
        <begin position="157"/>
        <end position="178"/>
    </location>
</feature>
<feature type="transmembrane region" description="Helical" evidence="6">
    <location>
        <begin position="41"/>
        <end position="61"/>
    </location>
</feature>
<dbReference type="InterPro" id="IPR037185">
    <property type="entry name" value="EmrE-like"/>
</dbReference>
<keyword evidence="2" id="KW-1003">Cell membrane</keyword>
<evidence type="ECO:0000313" key="8">
    <source>
        <dbReference type="EMBL" id="KRR10730.1"/>
    </source>
</evidence>
<dbReference type="InterPro" id="IPR050638">
    <property type="entry name" value="AA-Vitamin_Transporters"/>
</dbReference>
<name>A0A0R3LS32_9BRAD</name>
<dbReference type="EMBL" id="LLXX01000048">
    <property type="protein sequence ID" value="KRR10730.1"/>
    <property type="molecule type" value="Genomic_DNA"/>
</dbReference>
<feature type="transmembrane region" description="Helical" evidence="6">
    <location>
        <begin position="252"/>
        <end position="272"/>
    </location>
</feature>
<feature type="domain" description="EamA" evidence="7">
    <location>
        <begin position="159"/>
        <end position="292"/>
    </location>
</feature>
<accession>A0A0R3LS32</accession>
<evidence type="ECO:0000256" key="5">
    <source>
        <dbReference type="ARBA" id="ARBA00023136"/>
    </source>
</evidence>
<dbReference type="PANTHER" id="PTHR32322">
    <property type="entry name" value="INNER MEMBRANE TRANSPORTER"/>
    <property type="match status" value="1"/>
</dbReference>
<dbReference type="Proteomes" id="UP000051913">
    <property type="component" value="Unassembled WGS sequence"/>
</dbReference>
<keyword evidence="4 6" id="KW-1133">Transmembrane helix</keyword>
<dbReference type="PANTHER" id="PTHR32322:SF18">
    <property type="entry name" value="S-ADENOSYLMETHIONINE_S-ADENOSYLHOMOCYSTEINE TRANSPORTER"/>
    <property type="match status" value="1"/>
</dbReference>
<feature type="transmembrane region" description="Helical" evidence="6">
    <location>
        <begin position="278"/>
        <end position="299"/>
    </location>
</feature>
<dbReference type="SUPFAM" id="SSF103481">
    <property type="entry name" value="Multidrug resistance efflux transporter EmrE"/>
    <property type="match status" value="2"/>
</dbReference>
<feature type="transmembrane region" description="Helical" evidence="6">
    <location>
        <begin position="73"/>
        <end position="97"/>
    </location>
</feature>
<dbReference type="InterPro" id="IPR000620">
    <property type="entry name" value="EamA_dom"/>
</dbReference>
<evidence type="ECO:0000256" key="2">
    <source>
        <dbReference type="ARBA" id="ARBA00022475"/>
    </source>
</evidence>